<dbReference type="AlphaFoldDB" id="A0A0C3SG88"/>
<dbReference type="Proteomes" id="UP000011087">
    <property type="component" value="Unassembled WGS sequence"/>
</dbReference>
<sequence>MANSASAIKRIELNERNRLRNKTYKSMLKTYYKKCIVAIETTNNNDLETSNLRELVAITQSKIDKAVQKGIIHSNNGSAKKAKLTKRLKEKKISL</sequence>
<reference evidence="9" key="1">
    <citation type="journal article" date="2012" name="Nature">
        <title>Algal genomes reveal evolutionary mosaicism and the fate of nucleomorphs.</title>
        <authorList>
            <consortium name="DOE Joint Genome Institute"/>
            <person name="Curtis B.A."/>
            <person name="Tanifuji G."/>
            <person name="Burki F."/>
            <person name="Gruber A."/>
            <person name="Irimia M."/>
            <person name="Maruyama S."/>
            <person name="Arias M.C."/>
            <person name="Ball S.G."/>
            <person name="Gile G.H."/>
            <person name="Hirakawa Y."/>
            <person name="Hopkins J.F."/>
            <person name="Kuo A."/>
            <person name="Rensing S.A."/>
            <person name="Schmutz J."/>
            <person name="Symeonidi A."/>
            <person name="Elias M."/>
            <person name="Eveleigh R.J."/>
            <person name="Herman E.K."/>
            <person name="Klute M.J."/>
            <person name="Nakayama T."/>
            <person name="Obornik M."/>
            <person name="Reyes-Prieto A."/>
            <person name="Armbrust E.V."/>
            <person name="Aves S.J."/>
            <person name="Beiko R.G."/>
            <person name="Coutinho P."/>
            <person name="Dacks J.B."/>
            <person name="Durnford D.G."/>
            <person name="Fast N.M."/>
            <person name="Green B.R."/>
            <person name="Grisdale C.J."/>
            <person name="Hempel F."/>
            <person name="Henrissat B."/>
            <person name="Hoppner M.P."/>
            <person name="Ishida K."/>
            <person name="Kim E."/>
            <person name="Koreny L."/>
            <person name="Kroth P.G."/>
            <person name="Liu Y."/>
            <person name="Malik S.B."/>
            <person name="Maier U.G."/>
            <person name="McRose D."/>
            <person name="Mock T."/>
            <person name="Neilson J.A."/>
            <person name="Onodera N.T."/>
            <person name="Poole A.M."/>
            <person name="Pritham E.J."/>
            <person name="Richards T.A."/>
            <person name="Rocap G."/>
            <person name="Roy S.W."/>
            <person name="Sarai C."/>
            <person name="Schaack S."/>
            <person name="Shirato S."/>
            <person name="Slamovits C.H."/>
            <person name="Spencer D.F."/>
            <person name="Suzuki S."/>
            <person name="Worden A.Z."/>
            <person name="Zauner S."/>
            <person name="Barry K."/>
            <person name="Bell C."/>
            <person name="Bharti A.K."/>
            <person name="Crow J.A."/>
            <person name="Grimwood J."/>
            <person name="Kramer R."/>
            <person name="Lindquist E."/>
            <person name="Lucas S."/>
            <person name="Salamov A."/>
            <person name="McFadden G.I."/>
            <person name="Lane C.E."/>
            <person name="Keeling P.J."/>
            <person name="Gray M.W."/>
            <person name="Grigoriev I.V."/>
            <person name="Archibald J.M."/>
        </authorList>
    </citation>
    <scope>NUCLEOTIDE SEQUENCE</scope>
    <source>
        <strain evidence="9">CCMP2712</strain>
    </source>
</reference>
<comment type="function">
    <text evidence="1">Binds directly to 16S ribosomal RNA.</text>
</comment>
<dbReference type="GO" id="GO:0003735">
    <property type="term" value="F:structural constituent of ribosome"/>
    <property type="evidence" value="ECO:0007669"/>
    <property type="project" value="InterPro"/>
</dbReference>
<protein>
    <recommendedName>
        <fullName evidence="10">30S ribosomal protein S20, chloroplastic</fullName>
    </recommendedName>
</protein>
<keyword evidence="3" id="KW-0699">rRNA-binding</keyword>
<reference evidence="8" key="3">
    <citation type="submission" date="2015-06" db="UniProtKB">
        <authorList>
            <consortium name="EnsemblProtists"/>
        </authorList>
    </citation>
    <scope>IDENTIFICATION</scope>
</reference>
<organism evidence="8 9">
    <name type="scientific">Guillardia theta (strain CCMP2712)</name>
    <name type="common">Cryptophyte</name>
    <dbReference type="NCBI Taxonomy" id="905079"/>
    <lineage>
        <taxon>Eukaryota</taxon>
        <taxon>Cryptophyceae</taxon>
        <taxon>Pyrenomonadales</taxon>
        <taxon>Geminigeraceae</taxon>
        <taxon>Guillardia</taxon>
    </lineage>
</organism>
<dbReference type="SMR" id="A0A0C3SG88"/>
<dbReference type="FunFam" id="1.20.58.110:FF:000001">
    <property type="entry name" value="30S ribosomal protein S20"/>
    <property type="match status" value="1"/>
</dbReference>
<evidence type="ECO:0000256" key="4">
    <source>
        <dbReference type="ARBA" id="ARBA00022884"/>
    </source>
</evidence>
<accession>A0A0C3SG88</accession>
<comment type="similarity">
    <text evidence="2">Belongs to the bacterial ribosomal protein bS20 family.</text>
</comment>
<dbReference type="GO" id="GO:0015935">
    <property type="term" value="C:small ribosomal subunit"/>
    <property type="evidence" value="ECO:0007669"/>
    <property type="project" value="TreeGrafter"/>
</dbReference>
<evidence type="ECO:0000256" key="7">
    <source>
        <dbReference type="SAM" id="MobiDB-lite"/>
    </source>
</evidence>
<keyword evidence="4" id="KW-0694">RNA-binding</keyword>
<dbReference type="EMBL" id="AF041468">
    <property type="status" value="NOT_ANNOTATED_CDS"/>
    <property type="molecule type" value="Genomic_DNA"/>
</dbReference>
<dbReference type="Gene3D" id="1.20.58.110">
    <property type="entry name" value="Ribosomal protein S20"/>
    <property type="match status" value="1"/>
</dbReference>
<feature type="compositionally biased region" description="Basic residues" evidence="7">
    <location>
        <begin position="80"/>
        <end position="95"/>
    </location>
</feature>
<evidence type="ECO:0000256" key="1">
    <source>
        <dbReference type="ARBA" id="ARBA00003134"/>
    </source>
</evidence>
<evidence type="ECO:0000256" key="2">
    <source>
        <dbReference type="ARBA" id="ARBA00007634"/>
    </source>
</evidence>
<dbReference type="InterPro" id="IPR002583">
    <property type="entry name" value="Ribosomal_bS20"/>
</dbReference>
<dbReference type="InterPro" id="IPR036510">
    <property type="entry name" value="Ribosomal_bS20_sf"/>
</dbReference>
<dbReference type="Pfam" id="PF01649">
    <property type="entry name" value="Ribosomal_S20p"/>
    <property type="match status" value="1"/>
</dbReference>
<dbReference type="HAMAP" id="MF_00500">
    <property type="entry name" value="Ribosomal_bS20"/>
    <property type="match status" value="1"/>
</dbReference>
<dbReference type="GO" id="GO:0070181">
    <property type="term" value="F:small ribosomal subunit rRNA binding"/>
    <property type="evidence" value="ECO:0007669"/>
    <property type="project" value="TreeGrafter"/>
</dbReference>
<evidence type="ECO:0000256" key="3">
    <source>
        <dbReference type="ARBA" id="ARBA00022730"/>
    </source>
</evidence>
<evidence type="ECO:0000313" key="9">
    <source>
        <dbReference type="Proteomes" id="UP000011087"/>
    </source>
</evidence>
<dbReference type="EnsemblProtists" id="AAC35677">
    <property type="protein sequence ID" value="AAC35677"/>
    <property type="gene ID" value="EGPrGTG00000000125"/>
</dbReference>
<dbReference type="SUPFAM" id="SSF46992">
    <property type="entry name" value="Ribosomal protein S20"/>
    <property type="match status" value="1"/>
</dbReference>
<feature type="region of interest" description="Disordered" evidence="7">
    <location>
        <begin position="76"/>
        <end position="95"/>
    </location>
</feature>
<evidence type="ECO:0000313" key="8">
    <source>
        <dbReference type="EnsemblProtists" id="AAC35677"/>
    </source>
</evidence>
<keyword evidence="6" id="KW-0687">Ribonucleoprotein</keyword>
<evidence type="ECO:0000256" key="5">
    <source>
        <dbReference type="ARBA" id="ARBA00022980"/>
    </source>
</evidence>
<keyword evidence="5" id="KW-0689">Ribosomal protein</keyword>
<keyword evidence="9" id="KW-1185">Reference proteome</keyword>
<dbReference type="NCBIfam" id="TIGR00029">
    <property type="entry name" value="S20"/>
    <property type="match status" value="1"/>
</dbReference>
<name>A0A0C3SG88_GUITC</name>
<evidence type="ECO:0008006" key="10">
    <source>
        <dbReference type="Google" id="ProtNLM"/>
    </source>
</evidence>
<reference evidence="9" key="2">
    <citation type="submission" date="2012-11" db="EMBL/GenBank/DDBJ databases">
        <authorList>
            <person name="Kuo A."/>
            <person name="Curtis B.A."/>
            <person name="Tanifuji G."/>
            <person name="Burki F."/>
            <person name="Gruber A."/>
            <person name="Irimia M."/>
            <person name="Maruyama S."/>
            <person name="Arias M.C."/>
            <person name="Ball S.G."/>
            <person name="Gile G.H."/>
            <person name="Hirakawa Y."/>
            <person name="Hopkins J.F."/>
            <person name="Rensing S.A."/>
            <person name="Schmutz J."/>
            <person name="Symeonidi A."/>
            <person name="Elias M."/>
            <person name="Eveleigh R.J."/>
            <person name="Herman E.K."/>
            <person name="Klute M.J."/>
            <person name="Nakayama T."/>
            <person name="Obornik M."/>
            <person name="Reyes-Prieto A."/>
            <person name="Armbrust E.V."/>
            <person name="Aves S.J."/>
            <person name="Beiko R.G."/>
            <person name="Coutinho P."/>
            <person name="Dacks J.B."/>
            <person name="Durnford D.G."/>
            <person name="Fast N.M."/>
            <person name="Green B.R."/>
            <person name="Grisdale C."/>
            <person name="Hempe F."/>
            <person name="Henrissat B."/>
            <person name="Hoppner M.P."/>
            <person name="Ishida K.-I."/>
            <person name="Kim E."/>
            <person name="Koreny L."/>
            <person name="Kroth P.G."/>
            <person name="Liu Y."/>
            <person name="Malik S.-B."/>
            <person name="Maier U.G."/>
            <person name="McRose D."/>
            <person name="Mock T."/>
            <person name="Neilson J.A."/>
            <person name="Onodera N.T."/>
            <person name="Poole A.M."/>
            <person name="Pritham E.J."/>
            <person name="Richards T.A."/>
            <person name="Rocap G."/>
            <person name="Roy S.W."/>
            <person name="Sarai C."/>
            <person name="Schaack S."/>
            <person name="Shirato S."/>
            <person name="Slamovits C.H."/>
            <person name="Spencer D.F."/>
            <person name="Suzuki S."/>
            <person name="Worden A.Z."/>
            <person name="Zauner S."/>
            <person name="Barry K."/>
            <person name="Bell C."/>
            <person name="Bharti A.K."/>
            <person name="Crow J.A."/>
            <person name="Grimwood J."/>
            <person name="Kramer R."/>
            <person name="Lindquist E."/>
            <person name="Lucas S."/>
            <person name="Salamov A."/>
            <person name="McFadden G.I."/>
            <person name="Lane C.E."/>
            <person name="Keeling P.J."/>
            <person name="Gray M.W."/>
            <person name="Grigoriev I.V."/>
            <person name="Archibald J.M."/>
        </authorList>
    </citation>
    <scope>NUCLEOTIDE SEQUENCE</scope>
    <source>
        <strain evidence="9">CCMP2712</strain>
    </source>
</reference>
<proteinExistence type="inferred from homology"/>
<dbReference type="PANTHER" id="PTHR33398:SF1">
    <property type="entry name" value="SMALL RIBOSOMAL SUBUNIT PROTEIN BS20C"/>
    <property type="match status" value="1"/>
</dbReference>
<dbReference type="GO" id="GO:0006412">
    <property type="term" value="P:translation"/>
    <property type="evidence" value="ECO:0007669"/>
    <property type="project" value="InterPro"/>
</dbReference>
<dbReference type="GO" id="GO:0005829">
    <property type="term" value="C:cytosol"/>
    <property type="evidence" value="ECO:0007669"/>
    <property type="project" value="TreeGrafter"/>
</dbReference>
<dbReference type="PANTHER" id="PTHR33398">
    <property type="entry name" value="30S RIBOSOMAL PROTEIN S20"/>
    <property type="match status" value="1"/>
</dbReference>
<evidence type="ECO:0000256" key="6">
    <source>
        <dbReference type="ARBA" id="ARBA00023274"/>
    </source>
</evidence>
<dbReference type="OMA" id="KECARQT"/>